<dbReference type="PANTHER" id="PTHR30203:SF32">
    <property type="entry name" value="CATION EFFLUX SYSTEM PROTEIN CUSC"/>
    <property type="match status" value="1"/>
</dbReference>
<keyword evidence="2" id="KW-0472">Membrane</keyword>
<evidence type="ECO:0000256" key="2">
    <source>
        <dbReference type="RuleBase" id="RU362097"/>
    </source>
</evidence>
<keyword evidence="2" id="KW-0812">Transmembrane</keyword>
<dbReference type="STRING" id="1121416.SAMN02745220_03155"/>
<dbReference type="Pfam" id="PF02321">
    <property type="entry name" value="OEP"/>
    <property type="match status" value="2"/>
</dbReference>
<dbReference type="InterPro" id="IPR010131">
    <property type="entry name" value="MdtP/NodT-like"/>
</dbReference>
<evidence type="ECO:0000256" key="1">
    <source>
        <dbReference type="ARBA" id="ARBA00007613"/>
    </source>
</evidence>
<dbReference type="SUPFAM" id="SSF56954">
    <property type="entry name" value="Outer membrane efflux proteins (OEP)"/>
    <property type="match status" value="1"/>
</dbReference>
<keyword evidence="2" id="KW-1134">Transmembrane beta strand</keyword>
<keyword evidence="4" id="KW-1185">Reference proteome</keyword>
<keyword evidence="2" id="KW-0564">Palmitate</keyword>
<evidence type="ECO:0000313" key="3">
    <source>
        <dbReference type="EMBL" id="SHO49915.1"/>
    </source>
</evidence>
<dbReference type="PANTHER" id="PTHR30203">
    <property type="entry name" value="OUTER MEMBRANE CATION EFFLUX PROTEIN"/>
    <property type="match status" value="1"/>
</dbReference>
<accession>A0A1M7YBA7</accession>
<dbReference type="GO" id="GO:0015562">
    <property type="term" value="F:efflux transmembrane transporter activity"/>
    <property type="evidence" value="ECO:0007669"/>
    <property type="project" value="InterPro"/>
</dbReference>
<protein>
    <submittedName>
        <fullName evidence="3">Outer membrane protein, multidrug efflux system</fullName>
    </submittedName>
</protein>
<dbReference type="Gene3D" id="2.20.200.10">
    <property type="entry name" value="Outer membrane efflux proteins (OEP)"/>
    <property type="match status" value="1"/>
</dbReference>
<dbReference type="GO" id="GO:0005886">
    <property type="term" value="C:plasma membrane"/>
    <property type="evidence" value="ECO:0007669"/>
    <property type="project" value="UniProtKB-SubCell"/>
</dbReference>
<dbReference type="OrthoDB" id="9783163at2"/>
<evidence type="ECO:0000313" key="4">
    <source>
        <dbReference type="Proteomes" id="UP000184603"/>
    </source>
</evidence>
<name>A0A1M7YBA7_9BACT</name>
<keyword evidence="2" id="KW-0732">Signal</keyword>
<dbReference type="AlphaFoldDB" id="A0A1M7YBA7"/>
<comment type="similarity">
    <text evidence="1 2">Belongs to the outer membrane factor (OMF) (TC 1.B.17) family.</text>
</comment>
<comment type="subcellular location">
    <subcellularLocation>
        <location evidence="2">Cell membrane</location>
        <topology evidence="2">Lipid-anchor</topology>
    </subcellularLocation>
</comment>
<dbReference type="NCBIfam" id="TIGR01845">
    <property type="entry name" value="outer_NodT"/>
    <property type="match status" value="1"/>
</dbReference>
<dbReference type="RefSeq" id="WP_073614632.1">
    <property type="nucleotide sequence ID" value="NZ_FRFE01000016.1"/>
</dbReference>
<feature type="chain" id="PRO_5011825042" evidence="2">
    <location>
        <begin position="24"/>
        <end position="475"/>
    </location>
</feature>
<organism evidence="3 4">
    <name type="scientific">Desulfopila aestuarii DSM 18488</name>
    <dbReference type="NCBI Taxonomy" id="1121416"/>
    <lineage>
        <taxon>Bacteria</taxon>
        <taxon>Pseudomonadati</taxon>
        <taxon>Thermodesulfobacteriota</taxon>
        <taxon>Desulfobulbia</taxon>
        <taxon>Desulfobulbales</taxon>
        <taxon>Desulfocapsaceae</taxon>
        <taxon>Desulfopila</taxon>
    </lineage>
</organism>
<feature type="signal peptide" evidence="2">
    <location>
        <begin position="1"/>
        <end position="23"/>
    </location>
</feature>
<gene>
    <name evidence="3" type="ORF">SAMN02745220_03155</name>
</gene>
<dbReference type="PROSITE" id="PS51257">
    <property type="entry name" value="PROKAR_LIPOPROTEIN"/>
    <property type="match status" value="1"/>
</dbReference>
<reference evidence="3 4" key="1">
    <citation type="submission" date="2016-12" db="EMBL/GenBank/DDBJ databases">
        <authorList>
            <person name="Song W.-J."/>
            <person name="Kurnit D.M."/>
        </authorList>
    </citation>
    <scope>NUCLEOTIDE SEQUENCE [LARGE SCALE GENOMIC DNA]</scope>
    <source>
        <strain evidence="3 4">DSM 18488</strain>
    </source>
</reference>
<dbReference type="Proteomes" id="UP000184603">
    <property type="component" value="Unassembled WGS sequence"/>
</dbReference>
<proteinExistence type="inferred from homology"/>
<dbReference type="InterPro" id="IPR003423">
    <property type="entry name" value="OMP_efflux"/>
</dbReference>
<dbReference type="Gene3D" id="1.20.1600.10">
    <property type="entry name" value="Outer membrane efflux proteins (OEP)"/>
    <property type="match status" value="1"/>
</dbReference>
<dbReference type="EMBL" id="FRFE01000016">
    <property type="protein sequence ID" value="SHO49915.1"/>
    <property type="molecule type" value="Genomic_DNA"/>
</dbReference>
<keyword evidence="2" id="KW-0449">Lipoprotein</keyword>
<sequence>MKQIVKTCVVGGLFLALSGCSMAPVYQQPQLPVASTLQDRYLETLPSSGITGHMESMSGAGWREVFTDPVLQQLIAMALQNNRDLRETALNVEAYQAQYRIQKSNQLPTVSSEGYGSKQRNLGGAGHTTSETYSLQVRVTAYELDFFGRVKNLKDQALEQYLAMEEARKSAEISLVAEVSRAYLTWLADRELLQITQDTERLEAESYALVKNRLDGGVATELDLAQARSSLEGVRANLAMYRRQVAQDYHYLNLLTGTSLSEHVLPEKGMLHDVKPLAVMPASLSSSVLLQRPDIIAAEHELKGANANIGAARAAFFPTISLTAGAGVVSTDLSDLFNGSSGSWLFAPTITVPIFTAGRLQAELDVAQIEKERYVVRYEQAIQTAFREVSDALVAVETYEKQLLAQKGNLDASEQYFQHARNRYEEGVDSFLTLLDAQRSLYSSRQAYLSLNLAQLENQVNLYKVLGGGWKETTE</sequence>